<comment type="cofactor">
    <cofactor evidence="2">
        <name>Mg(2+)</name>
        <dbReference type="ChEBI" id="CHEBI:18420"/>
    </cofactor>
</comment>
<evidence type="ECO:0000256" key="3">
    <source>
        <dbReference type="ARBA" id="ARBA00010871"/>
    </source>
</evidence>
<evidence type="ECO:0000256" key="13">
    <source>
        <dbReference type="HAMAP-Rule" id="MF_00047"/>
    </source>
</evidence>
<dbReference type="Gene3D" id="3.40.50.20">
    <property type="match status" value="1"/>
</dbReference>
<dbReference type="PANTHER" id="PTHR23132:SF25">
    <property type="entry name" value="D-ALANINE--D-ALANINE LIGASE A"/>
    <property type="match status" value="1"/>
</dbReference>
<organism evidence="16 17">
    <name type="scientific">Paenibacillus glycanilyticus</name>
    <dbReference type="NCBI Taxonomy" id="126569"/>
    <lineage>
        <taxon>Bacteria</taxon>
        <taxon>Bacillati</taxon>
        <taxon>Bacillota</taxon>
        <taxon>Bacilli</taxon>
        <taxon>Bacillales</taxon>
        <taxon>Paenibacillaceae</taxon>
        <taxon>Paenibacillus</taxon>
    </lineage>
</organism>
<dbReference type="PIRSF" id="PIRSF039102">
    <property type="entry name" value="Ddl/VanB"/>
    <property type="match status" value="1"/>
</dbReference>
<keyword evidence="5" id="KW-0479">Metal-binding</keyword>
<sequence>MGKKVHLGLIYGGKSGEHDVSLQTAFAVMGELDYAKYEITPFYITRLGEWRVGPVLGGQPAGLDELRLDPVDGAPVPPVPVHPLAPLLDCLSGSSAGGGQPIDVVFPLLHGTFGEDGTIQGLLEIADIPYVGAGVLASAVGMDKITMKKVFAYEGLPQCVFRYFNRAQWEKDASFFIMECEVALGYPCFVKPANLGSSVGITKAKNREDLIAAVDFAFRFDRKVIVEEFVDAREIEISVLGNEDPKVSVPGEIVPSNEFYDYKAKYVDGKSTIHIPANIPNKTAEAVKDMALRAFLAIDAAGLSRVDFFLRKTDGQLFINEINTMPGFTPISMYPLMWKESGLPYKDLLDKLIELAFKRYADKQTIDYGSSGGN</sequence>
<evidence type="ECO:0000256" key="8">
    <source>
        <dbReference type="ARBA" id="ARBA00022842"/>
    </source>
</evidence>
<keyword evidence="13" id="KW-0963">Cytoplasm</keyword>
<dbReference type="GO" id="GO:0016874">
    <property type="term" value="F:ligase activity"/>
    <property type="evidence" value="ECO:0007669"/>
    <property type="project" value="UniProtKB-KW"/>
</dbReference>
<dbReference type="NCBIfam" id="NF002526">
    <property type="entry name" value="PRK01966.1-2"/>
    <property type="match status" value="1"/>
</dbReference>
<evidence type="ECO:0000256" key="5">
    <source>
        <dbReference type="ARBA" id="ARBA00022723"/>
    </source>
</evidence>
<dbReference type="Proteomes" id="UP001157114">
    <property type="component" value="Unassembled WGS sequence"/>
</dbReference>
<dbReference type="InterPro" id="IPR013815">
    <property type="entry name" value="ATP_grasp_subdomain_1"/>
</dbReference>
<feature type="domain" description="ATP-grasp" evidence="15">
    <location>
        <begin position="148"/>
        <end position="354"/>
    </location>
</feature>
<evidence type="ECO:0000256" key="9">
    <source>
        <dbReference type="ARBA" id="ARBA00022960"/>
    </source>
</evidence>
<dbReference type="PROSITE" id="PS00843">
    <property type="entry name" value="DALA_DALA_LIGASE_1"/>
    <property type="match status" value="1"/>
</dbReference>
<evidence type="ECO:0000256" key="4">
    <source>
        <dbReference type="ARBA" id="ARBA00022598"/>
    </source>
</evidence>
<dbReference type="PROSITE" id="PS50975">
    <property type="entry name" value="ATP_GRASP"/>
    <property type="match status" value="1"/>
</dbReference>
<keyword evidence="8" id="KW-0460">Magnesium</keyword>
<dbReference type="InterPro" id="IPR011761">
    <property type="entry name" value="ATP-grasp"/>
</dbReference>
<comment type="catalytic activity">
    <reaction evidence="13">
        <text>2 D-alanine + ATP = D-alanyl-D-alanine + ADP + phosphate + H(+)</text>
        <dbReference type="Rhea" id="RHEA:11224"/>
        <dbReference type="ChEBI" id="CHEBI:15378"/>
        <dbReference type="ChEBI" id="CHEBI:30616"/>
        <dbReference type="ChEBI" id="CHEBI:43474"/>
        <dbReference type="ChEBI" id="CHEBI:57416"/>
        <dbReference type="ChEBI" id="CHEBI:57822"/>
        <dbReference type="ChEBI" id="CHEBI:456216"/>
        <dbReference type="EC" id="6.3.2.4"/>
    </reaction>
</comment>
<comment type="function">
    <text evidence="13">Cell wall formation.</text>
</comment>
<dbReference type="Pfam" id="PF01820">
    <property type="entry name" value="Dala_Dala_lig_N"/>
    <property type="match status" value="1"/>
</dbReference>
<comment type="subcellular location">
    <subcellularLocation>
        <location evidence="13">Cytoplasm</location>
    </subcellularLocation>
</comment>
<evidence type="ECO:0000256" key="10">
    <source>
        <dbReference type="ARBA" id="ARBA00022984"/>
    </source>
</evidence>
<dbReference type="EMBL" id="BSSQ01000018">
    <property type="protein sequence ID" value="GLX70198.1"/>
    <property type="molecule type" value="Genomic_DNA"/>
</dbReference>
<dbReference type="PANTHER" id="PTHR23132">
    <property type="entry name" value="D-ALANINE--D-ALANINE LIGASE"/>
    <property type="match status" value="1"/>
</dbReference>
<reference evidence="16 17" key="1">
    <citation type="submission" date="2023-03" db="EMBL/GenBank/DDBJ databases">
        <title>Draft genome sequence of the bacteria which degrade cell wall of Tricholomamatutake.</title>
        <authorList>
            <person name="Konishi Y."/>
            <person name="Fukuta Y."/>
            <person name="Shirasaka N."/>
        </authorList>
    </citation>
    <scope>NUCLEOTIDE SEQUENCE [LARGE SCALE GENOMIC DNA]</scope>
    <source>
        <strain evidence="17">mu1</strain>
    </source>
</reference>
<dbReference type="Pfam" id="PF07478">
    <property type="entry name" value="Dala_Dala_lig_C"/>
    <property type="match status" value="1"/>
</dbReference>
<evidence type="ECO:0000256" key="7">
    <source>
        <dbReference type="ARBA" id="ARBA00022840"/>
    </source>
</evidence>
<dbReference type="Gene3D" id="3.30.470.20">
    <property type="entry name" value="ATP-grasp fold, B domain"/>
    <property type="match status" value="1"/>
</dbReference>
<dbReference type="InterPro" id="IPR011095">
    <property type="entry name" value="Dala_Dala_lig_C"/>
</dbReference>
<dbReference type="NCBIfam" id="NF002528">
    <property type="entry name" value="PRK01966.1-4"/>
    <property type="match status" value="1"/>
</dbReference>
<dbReference type="EC" id="6.3.2.4" evidence="13"/>
<dbReference type="InterPro" id="IPR011127">
    <property type="entry name" value="Dala_Dala_lig_N"/>
</dbReference>
<keyword evidence="12 13" id="KW-0961">Cell wall biogenesis/degradation</keyword>
<dbReference type="PROSITE" id="PS00844">
    <property type="entry name" value="DALA_DALA_LIGASE_2"/>
    <property type="match status" value="1"/>
</dbReference>
<evidence type="ECO:0000256" key="12">
    <source>
        <dbReference type="ARBA" id="ARBA00023316"/>
    </source>
</evidence>
<name>A0ABQ6GH94_9BACL</name>
<keyword evidence="17" id="KW-1185">Reference proteome</keyword>
<evidence type="ECO:0000256" key="11">
    <source>
        <dbReference type="ARBA" id="ARBA00023211"/>
    </source>
</evidence>
<dbReference type="SUPFAM" id="SSF52440">
    <property type="entry name" value="PreATP-grasp domain"/>
    <property type="match status" value="1"/>
</dbReference>
<dbReference type="InterPro" id="IPR005905">
    <property type="entry name" value="D_ala_D_ala"/>
</dbReference>
<evidence type="ECO:0000256" key="1">
    <source>
        <dbReference type="ARBA" id="ARBA00001936"/>
    </source>
</evidence>
<dbReference type="HAMAP" id="MF_00047">
    <property type="entry name" value="Dala_Dala_lig"/>
    <property type="match status" value="1"/>
</dbReference>
<dbReference type="RefSeq" id="WP_284240966.1">
    <property type="nucleotide sequence ID" value="NZ_BSSQ01000018.1"/>
</dbReference>
<dbReference type="NCBIfam" id="NF002378">
    <property type="entry name" value="PRK01372.1"/>
    <property type="match status" value="1"/>
</dbReference>
<accession>A0ABQ6GH94</accession>
<comment type="cofactor">
    <cofactor evidence="1">
        <name>Mn(2+)</name>
        <dbReference type="ChEBI" id="CHEBI:29035"/>
    </cofactor>
</comment>
<evidence type="ECO:0000256" key="2">
    <source>
        <dbReference type="ARBA" id="ARBA00001946"/>
    </source>
</evidence>
<keyword evidence="6 14" id="KW-0547">Nucleotide-binding</keyword>
<evidence type="ECO:0000259" key="15">
    <source>
        <dbReference type="PROSITE" id="PS50975"/>
    </source>
</evidence>
<proteinExistence type="inferred from homology"/>
<dbReference type="InterPro" id="IPR016185">
    <property type="entry name" value="PreATP-grasp_dom_sf"/>
</dbReference>
<evidence type="ECO:0000313" key="16">
    <source>
        <dbReference type="EMBL" id="GLX70198.1"/>
    </source>
</evidence>
<dbReference type="InterPro" id="IPR000291">
    <property type="entry name" value="D-Ala_lig_Van_CS"/>
</dbReference>
<evidence type="ECO:0000256" key="6">
    <source>
        <dbReference type="ARBA" id="ARBA00022741"/>
    </source>
</evidence>
<dbReference type="NCBIfam" id="TIGR01205">
    <property type="entry name" value="D_ala_D_alaTIGR"/>
    <property type="match status" value="1"/>
</dbReference>
<evidence type="ECO:0000256" key="14">
    <source>
        <dbReference type="PROSITE-ProRule" id="PRU00409"/>
    </source>
</evidence>
<comment type="pathway">
    <text evidence="13">Cell wall biogenesis; peptidoglycan biosynthesis.</text>
</comment>
<keyword evidence="10 13" id="KW-0573">Peptidoglycan synthesis</keyword>
<protein>
    <recommendedName>
        <fullName evidence="13">D-alanine--D-alanine ligase</fullName>
        <ecNumber evidence="13">6.3.2.4</ecNumber>
    </recommendedName>
    <alternativeName>
        <fullName evidence="13">D-Ala-D-Ala ligase</fullName>
    </alternativeName>
    <alternativeName>
        <fullName evidence="13">D-alanylalanine synthetase</fullName>
    </alternativeName>
</protein>
<keyword evidence="9 13" id="KW-0133">Cell shape</keyword>
<dbReference type="SUPFAM" id="SSF56059">
    <property type="entry name" value="Glutathione synthetase ATP-binding domain-like"/>
    <property type="match status" value="1"/>
</dbReference>
<keyword evidence="4 13" id="KW-0436">Ligase</keyword>
<keyword evidence="7 14" id="KW-0067">ATP-binding</keyword>
<evidence type="ECO:0000313" key="17">
    <source>
        <dbReference type="Proteomes" id="UP001157114"/>
    </source>
</evidence>
<dbReference type="Gene3D" id="3.30.1490.20">
    <property type="entry name" value="ATP-grasp fold, A domain"/>
    <property type="match status" value="1"/>
</dbReference>
<gene>
    <name evidence="13 16" type="primary">ddl</name>
    <name evidence="16" type="ORF">MU1_45440</name>
</gene>
<comment type="similarity">
    <text evidence="3 13">Belongs to the D-alanine--D-alanine ligase family.</text>
</comment>
<keyword evidence="11" id="KW-0464">Manganese</keyword>
<comment type="caution">
    <text evidence="16">The sequence shown here is derived from an EMBL/GenBank/DDBJ whole genome shotgun (WGS) entry which is preliminary data.</text>
</comment>